<dbReference type="InterPro" id="IPR011527">
    <property type="entry name" value="ABC1_TM_dom"/>
</dbReference>
<dbReference type="Gene3D" id="3.90.70.10">
    <property type="entry name" value="Cysteine proteinases"/>
    <property type="match status" value="1"/>
</dbReference>
<sequence length="696" mass="80155">MKFKKITHKIQHTDYDCGAACVAMVLKHYNIDYNFNDLKYKLGTDVNGTQLLSIYETLNWFEFKSKVYRIKEKVETVLNHITLPCIALLNNENENHYVVIHKVTHKSILVSDPLISKVKKEKMESFIGKFSGFILIAEPQKIHYFKKSKQKESSYLSKFVNFLKTEKIFLILTFFLSLLLTVFGVSTSFFSGILIDGILPHNLDSVLYIFALLFIFFAFFQALFQFLRDKLIIKMSIKLEKKLTTRYFNHLLKIPVFQTRNKEIGEFISRFNDVLTISQTFSYTLIATLVDFLLIFISGYLMFHVSYQLFLLTIVPVLLYLVICYLFFDNIGNKNRKVMESKANVNSFFIQTLSGIENVKALNIEKRISTLNDSKFNIYMNKLLELQNTNNISQFLKNIIQYVFPVVILWIGGNLVLSSQLTIGKLVTFLSLSAFFFTSVQNIANIQAEIQQSFIAADRVLDVLTSNIVEDIKSGQKIKGKINSIRFRDLSFSYKNRPIFDGISFEIGKNETVSFIGESGCGKSTLAKLLIKFLETKKGEIYINNINIKDINIKSLREKICYINDKHFFIPGTVRENLTLGGSFSDDEIIKACEVACIHDYINKLNKEYNHILLEGTSNFSLGQAQRLSIARAVLHKPDVLILDEVLSNVDEENAIKIVENLKNIDIITIFINHNSYLFGYYDKVFDFSKKKEVTL</sequence>
<feature type="transmembrane region" description="Helical" evidence="9">
    <location>
        <begin position="207"/>
        <end position="227"/>
    </location>
</feature>
<dbReference type="InterPro" id="IPR003439">
    <property type="entry name" value="ABC_transporter-like_ATP-bd"/>
</dbReference>
<dbReference type="SUPFAM" id="SSF90123">
    <property type="entry name" value="ABC transporter transmembrane region"/>
    <property type="match status" value="1"/>
</dbReference>
<feature type="transmembrane region" description="Helical" evidence="9">
    <location>
        <begin position="168"/>
        <end position="195"/>
    </location>
</feature>
<keyword evidence="6" id="KW-0067">ATP-binding</keyword>
<dbReference type="PROSITE" id="PS50929">
    <property type="entry name" value="ABC_TM1F"/>
    <property type="match status" value="1"/>
</dbReference>
<evidence type="ECO:0000259" key="10">
    <source>
        <dbReference type="PROSITE" id="PS50893"/>
    </source>
</evidence>
<evidence type="ECO:0000256" key="3">
    <source>
        <dbReference type="ARBA" id="ARBA00022741"/>
    </source>
</evidence>
<dbReference type="PROSITE" id="PS50990">
    <property type="entry name" value="PEPTIDASE_C39"/>
    <property type="match status" value="1"/>
</dbReference>
<keyword evidence="5" id="KW-0788">Thiol protease</keyword>
<feature type="transmembrane region" description="Helical" evidence="9">
    <location>
        <begin position="280"/>
        <end position="303"/>
    </location>
</feature>
<feature type="domain" description="Peptidase C39" evidence="12">
    <location>
        <begin position="11"/>
        <end position="137"/>
    </location>
</feature>
<dbReference type="InterPro" id="IPR036640">
    <property type="entry name" value="ABC1_TM_sf"/>
</dbReference>
<dbReference type="InterPro" id="IPR003593">
    <property type="entry name" value="AAA+_ATPase"/>
</dbReference>
<gene>
    <name evidence="13" type="ORF">PJ311_10730</name>
</gene>
<dbReference type="PROSITE" id="PS50893">
    <property type="entry name" value="ABC_TRANSPORTER_2"/>
    <property type="match status" value="1"/>
</dbReference>
<evidence type="ECO:0000256" key="2">
    <source>
        <dbReference type="ARBA" id="ARBA00022692"/>
    </source>
</evidence>
<keyword evidence="14" id="KW-1185">Reference proteome</keyword>
<evidence type="ECO:0000256" key="9">
    <source>
        <dbReference type="SAM" id="Phobius"/>
    </source>
</evidence>
<accession>A0ABT4X4G1</accession>
<dbReference type="Proteomes" id="UP001211894">
    <property type="component" value="Unassembled WGS sequence"/>
</dbReference>
<dbReference type="PANTHER" id="PTHR43394:SF1">
    <property type="entry name" value="ATP-BINDING CASSETTE SUB-FAMILY B MEMBER 10, MITOCHONDRIAL"/>
    <property type="match status" value="1"/>
</dbReference>
<dbReference type="Gene3D" id="3.40.50.300">
    <property type="entry name" value="P-loop containing nucleotide triphosphate hydrolases"/>
    <property type="match status" value="1"/>
</dbReference>
<evidence type="ECO:0000256" key="6">
    <source>
        <dbReference type="ARBA" id="ARBA00022840"/>
    </source>
</evidence>
<evidence type="ECO:0000259" key="12">
    <source>
        <dbReference type="PROSITE" id="PS50990"/>
    </source>
</evidence>
<dbReference type="PANTHER" id="PTHR43394">
    <property type="entry name" value="ATP-DEPENDENT PERMEASE MDL1, MITOCHONDRIAL"/>
    <property type="match status" value="1"/>
</dbReference>
<evidence type="ECO:0000256" key="7">
    <source>
        <dbReference type="ARBA" id="ARBA00022989"/>
    </source>
</evidence>
<dbReference type="InterPro" id="IPR027417">
    <property type="entry name" value="P-loop_NTPase"/>
</dbReference>
<organism evidence="13 14">
    <name type="scientific">Bacillus changyiensis</name>
    <dbReference type="NCBI Taxonomy" id="3004103"/>
    <lineage>
        <taxon>Bacteria</taxon>
        <taxon>Bacillati</taxon>
        <taxon>Bacillota</taxon>
        <taxon>Bacilli</taxon>
        <taxon>Bacillales</taxon>
        <taxon>Bacillaceae</taxon>
        <taxon>Bacillus</taxon>
    </lineage>
</organism>
<evidence type="ECO:0000313" key="14">
    <source>
        <dbReference type="Proteomes" id="UP001211894"/>
    </source>
</evidence>
<proteinExistence type="predicted"/>
<dbReference type="Pfam" id="PF00005">
    <property type="entry name" value="ABC_tran"/>
    <property type="match status" value="1"/>
</dbReference>
<dbReference type="InterPro" id="IPR005074">
    <property type="entry name" value="Peptidase_C39"/>
</dbReference>
<evidence type="ECO:0000256" key="1">
    <source>
        <dbReference type="ARBA" id="ARBA00004651"/>
    </source>
</evidence>
<protein>
    <submittedName>
        <fullName evidence="13">Peptidase domain-containing ABC transporter</fullName>
    </submittedName>
</protein>
<keyword evidence="3" id="KW-0547">Nucleotide-binding</keyword>
<evidence type="ECO:0000256" key="4">
    <source>
        <dbReference type="ARBA" id="ARBA00022801"/>
    </source>
</evidence>
<dbReference type="Gene3D" id="1.20.1560.10">
    <property type="entry name" value="ABC transporter type 1, transmembrane domain"/>
    <property type="match status" value="1"/>
</dbReference>
<dbReference type="InterPro" id="IPR039421">
    <property type="entry name" value="Type_1_exporter"/>
</dbReference>
<feature type="transmembrane region" description="Helical" evidence="9">
    <location>
        <begin position="399"/>
        <end position="417"/>
    </location>
</feature>
<dbReference type="Pfam" id="PF00664">
    <property type="entry name" value="ABC_membrane"/>
    <property type="match status" value="1"/>
</dbReference>
<dbReference type="CDD" id="cd18570">
    <property type="entry name" value="ABC_6TM_PCAT1_LagD_like"/>
    <property type="match status" value="1"/>
</dbReference>
<dbReference type="PROSITE" id="PS00211">
    <property type="entry name" value="ABC_TRANSPORTER_1"/>
    <property type="match status" value="1"/>
</dbReference>
<keyword evidence="2 9" id="KW-0812">Transmembrane</keyword>
<dbReference type="RefSeq" id="WP_271340938.1">
    <property type="nucleotide sequence ID" value="NZ_JAQKAB010000006.1"/>
</dbReference>
<dbReference type="SUPFAM" id="SSF52540">
    <property type="entry name" value="P-loop containing nucleoside triphosphate hydrolases"/>
    <property type="match status" value="1"/>
</dbReference>
<dbReference type="Pfam" id="PF03412">
    <property type="entry name" value="Peptidase_C39"/>
    <property type="match status" value="1"/>
</dbReference>
<keyword evidence="7 9" id="KW-1133">Transmembrane helix</keyword>
<keyword evidence="4" id="KW-0378">Hydrolase</keyword>
<keyword evidence="8 9" id="KW-0472">Membrane</keyword>
<comment type="subcellular location">
    <subcellularLocation>
        <location evidence="1">Cell membrane</location>
        <topology evidence="1">Multi-pass membrane protein</topology>
    </subcellularLocation>
</comment>
<evidence type="ECO:0000256" key="8">
    <source>
        <dbReference type="ARBA" id="ARBA00023136"/>
    </source>
</evidence>
<feature type="domain" description="ABC transmembrane type-1" evidence="11">
    <location>
        <begin position="171"/>
        <end position="452"/>
    </location>
</feature>
<keyword evidence="5" id="KW-0645">Protease</keyword>
<dbReference type="SMART" id="SM00382">
    <property type="entry name" value="AAA"/>
    <property type="match status" value="1"/>
</dbReference>
<comment type="caution">
    <text evidence="13">The sequence shown here is derived from an EMBL/GenBank/DDBJ whole genome shotgun (WGS) entry which is preliminary data.</text>
</comment>
<feature type="domain" description="ABC transporter" evidence="10">
    <location>
        <begin position="485"/>
        <end position="696"/>
    </location>
</feature>
<reference evidence="13 14" key="1">
    <citation type="submission" date="2023-01" db="EMBL/GenBank/DDBJ databases">
        <title>Bacillus changyiensis sp. nov., isolated from a coastal deposit.</title>
        <authorList>
            <person name="Xiao G."/>
            <person name="Lai Q."/>
            <person name="Hu Z."/>
            <person name="Shao Z."/>
        </authorList>
    </citation>
    <scope>NUCLEOTIDE SEQUENCE [LARGE SCALE GENOMIC DNA]</scope>
    <source>
        <strain evidence="13 14">CLL-7-23</strain>
    </source>
</reference>
<evidence type="ECO:0000256" key="5">
    <source>
        <dbReference type="ARBA" id="ARBA00022807"/>
    </source>
</evidence>
<dbReference type="EMBL" id="JAQKAB010000006">
    <property type="protein sequence ID" value="MDA7027083.1"/>
    <property type="molecule type" value="Genomic_DNA"/>
</dbReference>
<evidence type="ECO:0000313" key="13">
    <source>
        <dbReference type="EMBL" id="MDA7027083.1"/>
    </source>
</evidence>
<evidence type="ECO:0000259" key="11">
    <source>
        <dbReference type="PROSITE" id="PS50929"/>
    </source>
</evidence>
<name>A0ABT4X4G1_9BACI</name>
<feature type="transmembrane region" description="Helical" evidence="9">
    <location>
        <begin position="309"/>
        <end position="328"/>
    </location>
</feature>
<dbReference type="InterPro" id="IPR017871">
    <property type="entry name" value="ABC_transporter-like_CS"/>
</dbReference>